<dbReference type="GO" id="GO:0006007">
    <property type="term" value="P:glucose catabolic process"/>
    <property type="evidence" value="ECO:0007669"/>
    <property type="project" value="InterPro"/>
</dbReference>
<dbReference type="Gene3D" id="3.40.720.10">
    <property type="entry name" value="Alkaline Phosphatase, subunit A"/>
    <property type="match status" value="1"/>
</dbReference>
<sequence>MTRPKPVLLLILDGWGASQEIKGNAILAAQTPTWDKLIATHPYTEIEGCGETVGLPHGQMGNSEVGHLTIGAGRIVHQDLSKINLAVQDGSFFHNPILRQAFLNAEKTQTAVHVMGLLSPGGVHSHEDHIFALLEHSKHYNCPVYIHAFLDGRDTSPKSAEASLEKLEKIVAALPKAHIATLMGRYYAMDRDNRWDRIERAFNAIVHAKAELHFSSTQQALSHAYAHNLTDEFVLPSIVDAAYSGIQSTDTVLFMNFRSDRARQMSHALSTPDFSGFDRLNFKPIKQLVTLTEYDSTLKAAILFPKTTPKNGLGEYLQTLGLQQLRIAETEKYAHVTFFFNGGVEAPCEGEERILIPSPKVQTYDLKPQMSALEITEHLTQAIASRRFDVIICNFANADMVGHTGNFKATIEAIECLDQCLSKIIASIEAQNGALLITADHGNADCMYETNTDNPHTAHTLAKVPFVYCGSSSLVFKHQVGSLQDVAPTLLHVMGITPPKEMTGVSLLTDA</sequence>
<feature type="binding site" evidence="9 13">
    <location>
        <position position="399"/>
    </location>
    <ligand>
        <name>Mn(2+)</name>
        <dbReference type="ChEBI" id="CHEBI:29035"/>
        <label>1</label>
    </ligand>
</feature>
<dbReference type="PATRIC" id="fig|1590042.3.peg.1248"/>
<feature type="domain" description="BPG-independent PGAM N-terminal" evidence="15">
    <location>
        <begin position="83"/>
        <end position="295"/>
    </location>
</feature>
<feature type="binding site" evidence="9 12">
    <location>
        <position position="124"/>
    </location>
    <ligand>
        <name>substrate</name>
    </ligand>
</feature>
<evidence type="ECO:0000313" key="18">
    <source>
        <dbReference type="Proteomes" id="UP000051494"/>
    </source>
</evidence>
<dbReference type="GO" id="GO:0004619">
    <property type="term" value="F:phosphoglycerate mutase activity"/>
    <property type="evidence" value="ECO:0007669"/>
    <property type="project" value="UniProtKB-UniRule"/>
</dbReference>
<evidence type="ECO:0000256" key="3">
    <source>
        <dbReference type="ARBA" id="ARBA00004798"/>
    </source>
</evidence>
<evidence type="ECO:0000256" key="5">
    <source>
        <dbReference type="ARBA" id="ARBA00022723"/>
    </source>
</evidence>
<evidence type="ECO:0000256" key="8">
    <source>
        <dbReference type="ARBA" id="ARBA00023235"/>
    </source>
</evidence>
<comment type="pathway">
    <text evidence="3 9">Carbohydrate degradation; glycolysis; pyruvate from D-glyceraldehyde 3-phosphate: step 3/5.</text>
</comment>
<feature type="binding site" evidence="9 12">
    <location>
        <position position="191"/>
    </location>
    <ligand>
        <name>substrate</name>
    </ligand>
</feature>
<evidence type="ECO:0000259" key="15">
    <source>
        <dbReference type="Pfam" id="PF06415"/>
    </source>
</evidence>
<dbReference type="InterPro" id="IPR017850">
    <property type="entry name" value="Alkaline_phosphatase_core_sf"/>
</dbReference>
<feature type="binding site" evidence="9 13">
    <location>
        <position position="13"/>
    </location>
    <ligand>
        <name>Mn(2+)</name>
        <dbReference type="ChEBI" id="CHEBI:29035"/>
        <label>2</label>
    </ligand>
</feature>
<dbReference type="GO" id="GO:0006096">
    <property type="term" value="P:glycolytic process"/>
    <property type="evidence" value="ECO:0007669"/>
    <property type="project" value="UniProtKB-UniRule"/>
</dbReference>
<gene>
    <name evidence="9 16" type="primary">gpmI</name>
    <name evidence="17" type="ORF">CC99x_012240</name>
    <name evidence="16" type="ORF">CC99x_01231</name>
</gene>
<keyword evidence="5 9" id="KW-0479">Metal-binding</keyword>
<feature type="binding site" evidence="9 12">
    <location>
        <position position="332"/>
    </location>
    <ligand>
        <name>substrate</name>
    </ligand>
</feature>
<keyword evidence="7 9" id="KW-0464">Manganese</keyword>
<dbReference type="STRING" id="437022.CC99x_01231"/>
<feature type="active site" description="Phosphoserine intermediate" evidence="9 11">
    <location>
        <position position="63"/>
    </location>
</feature>
<dbReference type="RefSeq" id="WP_057624341.1">
    <property type="nucleotide sequence ID" value="NZ_LKHV02000001.1"/>
</dbReference>
<protein>
    <recommendedName>
        <fullName evidence="9 10">2,3-bisphosphoglycerate-independent phosphoglycerate mutase</fullName>
        <shortName evidence="9">BPG-independent PGAM</shortName>
        <shortName evidence="9">Phosphoglyceromutase</shortName>
        <shortName evidence="9">iPGM</shortName>
        <ecNumber evidence="9 10">5.4.2.12</ecNumber>
    </recommendedName>
</protein>
<comment type="cofactor">
    <cofactor evidence="9">
        <name>Mn(2+)</name>
        <dbReference type="ChEBI" id="CHEBI:29035"/>
    </cofactor>
    <text evidence="9">Binds 2 manganese ions per subunit.</text>
</comment>
<dbReference type="Gene3D" id="3.40.1450.10">
    <property type="entry name" value="BPG-independent phosphoglycerate mutase, domain B"/>
    <property type="match status" value="1"/>
</dbReference>
<feature type="binding site" evidence="9 13">
    <location>
        <position position="440"/>
    </location>
    <ligand>
        <name>Mn(2+)</name>
        <dbReference type="ChEBI" id="CHEBI:29035"/>
        <label>2</label>
    </ligand>
</feature>
<comment type="caution">
    <text evidence="16">The sequence shown here is derived from an EMBL/GenBank/DDBJ whole genome shotgun (WGS) entry which is preliminary data.</text>
</comment>
<evidence type="ECO:0000256" key="4">
    <source>
        <dbReference type="ARBA" id="ARBA00008819"/>
    </source>
</evidence>
<evidence type="ECO:0000256" key="6">
    <source>
        <dbReference type="ARBA" id="ARBA00023152"/>
    </source>
</evidence>
<dbReference type="Proteomes" id="UP000051494">
    <property type="component" value="Unassembled WGS sequence"/>
</dbReference>
<organism evidence="16">
    <name type="scientific">Candidatus Berkiella cookevillensis</name>
    <dbReference type="NCBI Taxonomy" id="437022"/>
    <lineage>
        <taxon>Bacteria</taxon>
        <taxon>Pseudomonadati</taxon>
        <taxon>Pseudomonadota</taxon>
        <taxon>Gammaproteobacteria</taxon>
        <taxon>Candidatus Berkiellales</taxon>
        <taxon>Candidatus Berkiellaceae</taxon>
        <taxon>Candidatus Berkiella</taxon>
    </lineage>
</organism>
<reference evidence="16" key="1">
    <citation type="submission" date="2015-09" db="EMBL/GenBank/DDBJ databases">
        <title>Draft Genome Sequences of Two Novel Amoeba-resistant Intranuclear Bacteria, Candidatus Berkiella cookevillensis and Candidatus Berkiella aquae.</title>
        <authorList>
            <person name="Mehari Y.T."/>
            <person name="Arivett B.A."/>
            <person name="Farone A.L."/>
            <person name="Gunderson J.H."/>
            <person name="Farone M.B."/>
        </authorList>
    </citation>
    <scope>NUCLEOTIDE SEQUENCE [LARGE SCALE GENOMIC DNA]</scope>
    <source>
        <strain evidence="16">CC99</strain>
    </source>
</reference>
<proteinExistence type="inferred from homology"/>
<accession>A0A0Q9YQ07</accession>
<comment type="function">
    <text evidence="2 9">Catalyzes the interconversion of 2-phosphoglycerate and 3-phosphoglycerate.</text>
</comment>
<feature type="binding site" evidence="9 12">
    <location>
        <begin position="258"/>
        <end position="261"/>
    </location>
    <ligand>
        <name>substrate</name>
    </ligand>
</feature>
<feature type="binding site" evidence="9 12">
    <location>
        <begin position="153"/>
        <end position="154"/>
    </location>
    <ligand>
        <name>substrate</name>
    </ligand>
</feature>
<evidence type="ECO:0000256" key="13">
    <source>
        <dbReference type="PIRSR" id="PIRSR001492-3"/>
    </source>
</evidence>
<dbReference type="CDD" id="cd16010">
    <property type="entry name" value="iPGM"/>
    <property type="match status" value="1"/>
</dbReference>
<feature type="binding site" evidence="9 13">
    <location>
        <position position="459"/>
    </location>
    <ligand>
        <name>Mn(2+)</name>
        <dbReference type="ChEBI" id="CHEBI:29035"/>
        <label>1</label>
    </ligand>
</feature>
<dbReference type="Pfam" id="PF06415">
    <property type="entry name" value="iPGM_N"/>
    <property type="match status" value="1"/>
</dbReference>
<keyword evidence="6 9" id="KW-0324">Glycolysis</keyword>
<dbReference type="InterPro" id="IPR011258">
    <property type="entry name" value="BPG-indep_PGM_N"/>
</dbReference>
<dbReference type="OrthoDB" id="9800863at2"/>
<dbReference type="HAMAP" id="MF_01038">
    <property type="entry name" value="GpmI"/>
    <property type="match status" value="1"/>
</dbReference>
<dbReference type="PIRSF" id="PIRSF001492">
    <property type="entry name" value="IPGAM"/>
    <property type="match status" value="1"/>
</dbReference>
<dbReference type="InterPro" id="IPR005995">
    <property type="entry name" value="Pgm_bpd_ind"/>
</dbReference>
<evidence type="ECO:0000256" key="9">
    <source>
        <dbReference type="HAMAP-Rule" id="MF_01038"/>
    </source>
</evidence>
<evidence type="ECO:0000256" key="11">
    <source>
        <dbReference type="PIRSR" id="PIRSR001492-1"/>
    </source>
</evidence>
<dbReference type="AlphaFoldDB" id="A0A0Q9YQ07"/>
<evidence type="ECO:0000259" key="14">
    <source>
        <dbReference type="Pfam" id="PF01676"/>
    </source>
</evidence>
<feature type="binding site" evidence="9 12">
    <location>
        <position position="185"/>
    </location>
    <ligand>
        <name>substrate</name>
    </ligand>
</feature>
<evidence type="ECO:0000256" key="10">
    <source>
        <dbReference type="NCBIfam" id="TIGR01307"/>
    </source>
</evidence>
<evidence type="ECO:0000313" key="16">
    <source>
        <dbReference type="EMBL" id="KRG18750.1"/>
    </source>
</evidence>
<name>A0A0Q9YQ07_9GAMM</name>
<comment type="subunit">
    <text evidence="9">Monomer.</text>
</comment>
<keyword evidence="18" id="KW-1185">Reference proteome</keyword>
<dbReference type="EMBL" id="LKHV01000005">
    <property type="protein sequence ID" value="KRG18750.1"/>
    <property type="molecule type" value="Genomic_DNA"/>
</dbReference>
<feature type="binding site" evidence="9 13">
    <location>
        <position position="403"/>
    </location>
    <ligand>
        <name>Mn(2+)</name>
        <dbReference type="ChEBI" id="CHEBI:29035"/>
        <label>1</label>
    </ligand>
</feature>
<evidence type="ECO:0000256" key="2">
    <source>
        <dbReference type="ARBA" id="ARBA00002315"/>
    </source>
</evidence>
<dbReference type="InterPro" id="IPR036646">
    <property type="entry name" value="PGAM_B_sf"/>
</dbReference>
<keyword evidence="8 9" id="KW-0413">Isomerase</keyword>
<dbReference type="FunFam" id="3.40.1450.10:FF:000002">
    <property type="entry name" value="2,3-bisphosphoglycerate-independent phosphoglycerate mutase"/>
    <property type="match status" value="1"/>
</dbReference>
<reference evidence="17" key="3">
    <citation type="submission" date="2021-06" db="EMBL/GenBank/DDBJ databases">
        <title>Genomic Description and Analysis of Intracellular Bacteria, Candidatus Berkiella cookevillensis and Candidatus Berkiella aquae.</title>
        <authorList>
            <person name="Kidane D.T."/>
            <person name="Mehari Y.T."/>
            <person name="Rice F.C."/>
            <person name="Arivett B.A."/>
            <person name="Farone A.L."/>
            <person name="Berk S.G."/>
            <person name="Farone M.B."/>
        </authorList>
    </citation>
    <scope>NUCLEOTIDE SEQUENCE</scope>
    <source>
        <strain evidence="17">CC99</strain>
    </source>
</reference>
<dbReference type="PANTHER" id="PTHR31637:SF0">
    <property type="entry name" value="2,3-BISPHOSPHOGLYCERATE-INDEPENDENT PHOSPHOGLYCERATE MUTASE"/>
    <property type="match status" value="1"/>
</dbReference>
<dbReference type="PANTHER" id="PTHR31637">
    <property type="entry name" value="2,3-BISPHOSPHOGLYCERATE-INDEPENDENT PHOSPHOGLYCERATE MUTASE"/>
    <property type="match status" value="1"/>
</dbReference>
<dbReference type="GO" id="GO:0005829">
    <property type="term" value="C:cytosol"/>
    <property type="evidence" value="ECO:0007669"/>
    <property type="project" value="TreeGrafter"/>
</dbReference>
<dbReference type="UniPathway" id="UPA00109">
    <property type="reaction ID" value="UER00186"/>
</dbReference>
<feature type="binding site" evidence="9 13">
    <location>
        <position position="441"/>
    </location>
    <ligand>
        <name>Mn(2+)</name>
        <dbReference type="ChEBI" id="CHEBI:29035"/>
        <label>2</label>
    </ligand>
</feature>
<dbReference type="GO" id="GO:0030145">
    <property type="term" value="F:manganese ion binding"/>
    <property type="evidence" value="ECO:0007669"/>
    <property type="project" value="UniProtKB-UniRule"/>
</dbReference>
<feature type="domain" description="Metalloenzyme" evidence="14">
    <location>
        <begin position="5"/>
        <end position="496"/>
    </location>
</feature>
<reference evidence="17" key="2">
    <citation type="journal article" date="2016" name="Genome Announc.">
        <title>Draft Genome Sequences of Two Novel Amoeba-Resistant Intranuclear Bacteria, 'Candidatus Berkiella cookevillensis' and 'Candidatus Berkiella aquae'.</title>
        <authorList>
            <person name="Mehari Y.T."/>
            <person name="Arivett B.A."/>
            <person name="Farone A.L."/>
            <person name="Gunderson J.H."/>
            <person name="Farone M.B."/>
        </authorList>
    </citation>
    <scope>NUCLEOTIDE SEQUENCE</scope>
    <source>
        <strain evidence="17">CC99</strain>
    </source>
</reference>
<dbReference type="EC" id="5.4.2.12" evidence="9 10"/>
<dbReference type="InterPro" id="IPR006124">
    <property type="entry name" value="Metalloenzyme"/>
</dbReference>
<evidence type="ECO:0000256" key="7">
    <source>
        <dbReference type="ARBA" id="ARBA00023211"/>
    </source>
</evidence>
<dbReference type="SUPFAM" id="SSF53649">
    <property type="entry name" value="Alkaline phosphatase-like"/>
    <property type="match status" value="1"/>
</dbReference>
<evidence type="ECO:0000256" key="1">
    <source>
        <dbReference type="ARBA" id="ARBA00000370"/>
    </source>
</evidence>
<dbReference type="Pfam" id="PF01676">
    <property type="entry name" value="Metalloenzyme"/>
    <property type="match status" value="1"/>
</dbReference>
<evidence type="ECO:0000313" key="17">
    <source>
        <dbReference type="EMBL" id="MCS5709666.1"/>
    </source>
</evidence>
<evidence type="ECO:0000256" key="12">
    <source>
        <dbReference type="PIRSR" id="PIRSR001492-2"/>
    </source>
</evidence>
<feature type="binding site" evidence="9 13">
    <location>
        <position position="63"/>
    </location>
    <ligand>
        <name>Mn(2+)</name>
        <dbReference type="ChEBI" id="CHEBI:29035"/>
        <label>2</label>
    </ligand>
</feature>
<dbReference type="NCBIfam" id="TIGR01307">
    <property type="entry name" value="pgm_bpd_ind"/>
    <property type="match status" value="1"/>
</dbReference>
<dbReference type="EMBL" id="LKHV02000001">
    <property type="protein sequence ID" value="MCS5709666.1"/>
    <property type="molecule type" value="Genomic_DNA"/>
</dbReference>
<comment type="similarity">
    <text evidence="4 9">Belongs to the BPG-independent phosphoglycerate mutase family.</text>
</comment>
<dbReference type="SUPFAM" id="SSF64158">
    <property type="entry name" value="2,3-Bisphosphoglycerate-independent phosphoglycerate mutase, substrate-binding domain"/>
    <property type="match status" value="1"/>
</dbReference>
<comment type="catalytic activity">
    <reaction evidence="1 9">
        <text>(2R)-2-phosphoglycerate = (2R)-3-phosphoglycerate</text>
        <dbReference type="Rhea" id="RHEA:15901"/>
        <dbReference type="ChEBI" id="CHEBI:58272"/>
        <dbReference type="ChEBI" id="CHEBI:58289"/>
        <dbReference type="EC" id="5.4.2.12"/>
    </reaction>
</comment>